<reference evidence="3 4" key="2">
    <citation type="journal article" date="2008" name="Nature">
        <title>The Phaeodactylum genome reveals the evolutionary history of diatom genomes.</title>
        <authorList>
            <person name="Bowler C."/>
            <person name="Allen A.E."/>
            <person name="Badger J.H."/>
            <person name="Grimwood J."/>
            <person name="Jabbari K."/>
            <person name="Kuo A."/>
            <person name="Maheswari U."/>
            <person name="Martens C."/>
            <person name="Maumus F."/>
            <person name="Otillar R.P."/>
            <person name="Rayko E."/>
            <person name="Salamov A."/>
            <person name="Vandepoele K."/>
            <person name="Beszteri B."/>
            <person name="Gruber A."/>
            <person name="Heijde M."/>
            <person name="Katinka M."/>
            <person name="Mock T."/>
            <person name="Valentin K."/>
            <person name="Verret F."/>
            <person name="Berges J.A."/>
            <person name="Brownlee C."/>
            <person name="Cadoret J.P."/>
            <person name="Chiovitti A."/>
            <person name="Choi C.J."/>
            <person name="Coesel S."/>
            <person name="De Martino A."/>
            <person name="Detter J.C."/>
            <person name="Durkin C."/>
            <person name="Falciatore A."/>
            <person name="Fournet J."/>
            <person name="Haruta M."/>
            <person name="Huysman M.J."/>
            <person name="Jenkins B.D."/>
            <person name="Jiroutova K."/>
            <person name="Jorgensen R.E."/>
            <person name="Joubert Y."/>
            <person name="Kaplan A."/>
            <person name="Kroger N."/>
            <person name="Kroth P.G."/>
            <person name="La Roche J."/>
            <person name="Lindquist E."/>
            <person name="Lommer M."/>
            <person name="Martin-Jezequel V."/>
            <person name="Lopez P.J."/>
            <person name="Lucas S."/>
            <person name="Mangogna M."/>
            <person name="McGinnis K."/>
            <person name="Medlin L.K."/>
            <person name="Montsant A."/>
            <person name="Oudot-Le Secq M.P."/>
            <person name="Napoli C."/>
            <person name="Obornik M."/>
            <person name="Parker M.S."/>
            <person name="Petit J.L."/>
            <person name="Porcel B.M."/>
            <person name="Poulsen N."/>
            <person name="Robison M."/>
            <person name="Rychlewski L."/>
            <person name="Rynearson T.A."/>
            <person name="Schmutz J."/>
            <person name="Shapiro H."/>
            <person name="Siaut M."/>
            <person name="Stanley M."/>
            <person name="Sussman M.R."/>
            <person name="Taylor A.R."/>
            <person name="Vardi A."/>
            <person name="von Dassow P."/>
            <person name="Vyverman W."/>
            <person name="Willis A."/>
            <person name="Wyrwicz L.S."/>
            <person name="Rokhsar D.S."/>
            <person name="Weissenbach J."/>
            <person name="Armbrust E.V."/>
            <person name="Green B.R."/>
            <person name="Van de Peer Y."/>
            <person name="Grigoriev I.V."/>
        </authorList>
    </citation>
    <scope>NUCLEOTIDE SEQUENCE [LARGE SCALE GENOMIC DNA]</scope>
    <source>
        <strain evidence="3 4">CCMP1335</strain>
    </source>
</reference>
<name>B8BSF2_THAPS</name>
<feature type="compositionally biased region" description="Basic and acidic residues" evidence="2">
    <location>
        <begin position="321"/>
        <end position="330"/>
    </location>
</feature>
<accession>B8BSF2</accession>
<proteinExistence type="predicted"/>
<dbReference type="HOGENOM" id="CLU_297283_0_0_1"/>
<dbReference type="EMBL" id="CM000638">
    <property type="protein sequence ID" value="EED96709.1"/>
    <property type="molecule type" value="Genomic_DNA"/>
</dbReference>
<dbReference type="eggNOG" id="ENOG502QZI7">
    <property type="taxonomic scope" value="Eukaryota"/>
</dbReference>
<gene>
    <name evidence="3" type="ORF">THAPSDRAFT_1964</name>
</gene>
<feature type="compositionally biased region" description="Polar residues" evidence="2">
    <location>
        <begin position="844"/>
        <end position="853"/>
    </location>
</feature>
<feature type="compositionally biased region" description="Gly residues" evidence="2">
    <location>
        <begin position="350"/>
        <end position="363"/>
    </location>
</feature>
<reference evidence="3 4" key="1">
    <citation type="journal article" date="2004" name="Science">
        <title>The genome of the diatom Thalassiosira pseudonana: ecology, evolution, and metabolism.</title>
        <authorList>
            <person name="Armbrust E.V."/>
            <person name="Berges J.A."/>
            <person name="Bowler C."/>
            <person name="Green B.R."/>
            <person name="Martinez D."/>
            <person name="Putnam N.H."/>
            <person name="Zhou S."/>
            <person name="Allen A.E."/>
            <person name="Apt K.E."/>
            <person name="Bechner M."/>
            <person name="Brzezinski M.A."/>
            <person name="Chaal B.K."/>
            <person name="Chiovitti A."/>
            <person name="Davis A.K."/>
            <person name="Demarest M.S."/>
            <person name="Detter J.C."/>
            <person name="Glavina T."/>
            <person name="Goodstein D."/>
            <person name="Hadi M.Z."/>
            <person name="Hellsten U."/>
            <person name="Hildebrand M."/>
            <person name="Jenkins B.D."/>
            <person name="Jurka J."/>
            <person name="Kapitonov V.V."/>
            <person name="Kroger N."/>
            <person name="Lau W.W."/>
            <person name="Lane T.W."/>
            <person name="Larimer F.W."/>
            <person name="Lippmeier J.C."/>
            <person name="Lucas S."/>
            <person name="Medina M."/>
            <person name="Montsant A."/>
            <person name="Obornik M."/>
            <person name="Parker M.S."/>
            <person name="Palenik B."/>
            <person name="Pazour G.J."/>
            <person name="Richardson P.M."/>
            <person name="Rynearson T.A."/>
            <person name="Saito M.A."/>
            <person name="Schwartz D.C."/>
            <person name="Thamatrakoln K."/>
            <person name="Valentin K."/>
            <person name="Vardi A."/>
            <person name="Wilkerson F.P."/>
            <person name="Rokhsar D.S."/>
        </authorList>
    </citation>
    <scope>NUCLEOTIDE SEQUENCE [LARGE SCALE GENOMIC DNA]</scope>
    <source>
        <strain evidence="3 4">CCMP1335</strain>
    </source>
</reference>
<dbReference type="AlphaFoldDB" id="B8BSF2"/>
<feature type="coiled-coil region" evidence="1">
    <location>
        <begin position="718"/>
        <end position="752"/>
    </location>
</feature>
<dbReference type="PaxDb" id="35128-Thaps1964"/>
<keyword evidence="1" id="KW-0175">Coiled coil</keyword>
<feature type="region of interest" description="Disordered" evidence="2">
    <location>
        <begin position="321"/>
        <end position="371"/>
    </location>
</feature>
<dbReference type="GeneID" id="7452563"/>
<feature type="compositionally biased region" description="Polar residues" evidence="2">
    <location>
        <begin position="59"/>
        <end position="69"/>
    </location>
</feature>
<evidence type="ECO:0000256" key="2">
    <source>
        <dbReference type="SAM" id="MobiDB-lite"/>
    </source>
</evidence>
<evidence type="ECO:0000313" key="3">
    <source>
        <dbReference type="EMBL" id="EED96709.1"/>
    </source>
</evidence>
<protein>
    <submittedName>
        <fullName evidence="3">Uncharacterized protein</fullName>
    </submittedName>
</protein>
<dbReference type="KEGG" id="tps:THAPSDRAFT_1964"/>
<feature type="compositionally biased region" description="Low complexity" evidence="2">
    <location>
        <begin position="19"/>
        <end position="29"/>
    </location>
</feature>
<keyword evidence="4" id="KW-1185">Reference proteome</keyword>
<dbReference type="Proteomes" id="UP000001449">
    <property type="component" value="Chromosome 1"/>
</dbReference>
<evidence type="ECO:0000256" key="1">
    <source>
        <dbReference type="SAM" id="Coils"/>
    </source>
</evidence>
<dbReference type="OMA" id="CELNEVH"/>
<feature type="region of interest" description="Disordered" evidence="2">
    <location>
        <begin position="218"/>
        <end position="248"/>
    </location>
</feature>
<evidence type="ECO:0000313" key="4">
    <source>
        <dbReference type="Proteomes" id="UP000001449"/>
    </source>
</evidence>
<feature type="coiled-coil region" evidence="1">
    <location>
        <begin position="469"/>
        <end position="570"/>
    </location>
</feature>
<feature type="coiled-coil region" evidence="1">
    <location>
        <begin position="607"/>
        <end position="690"/>
    </location>
</feature>
<feature type="region of interest" description="Disordered" evidence="2">
    <location>
        <begin position="1"/>
        <end position="85"/>
    </location>
</feature>
<dbReference type="RefSeq" id="XP_002287068.1">
    <property type="nucleotide sequence ID" value="XM_002287032.1"/>
</dbReference>
<organism evidence="3 4">
    <name type="scientific">Thalassiosira pseudonana</name>
    <name type="common">Marine diatom</name>
    <name type="synonym">Cyclotella nana</name>
    <dbReference type="NCBI Taxonomy" id="35128"/>
    <lineage>
        <taxon>Eukaryota</taxon>
        <taxon>Sar</taxon>
        <taxon>Stramenopiles</taxon>
        <taxon>Ochrophyta</taxon>
        <taxon>Bacillariophyta</taxon>
        <taxon>Coscinodiscophyceae</taxon>
        <taxon>Thalassiosirophycidae</taxon>
        <taxon>Thalassiosirales</taxon>
        <taxon>Thalassiosiraceae</taxon>
        <taxon>Thalassiosira</taxon>
    </lineage>
</organism>
<dbReference type="InParanoid" id="B8BSF2"/>
<sequence>MTTLDRITDGAPSISAKMTTKSTPDTDTTIASSKSMMPVNGKPGAASSSTATDDKRRNTSSGGSAQTSVTRKDYVTKHNSMTELQSKKMNNKVSVRIGHVASSYWDSLLGNDIYRYDRSSSSRGTRGTKVQKNLDWRTNDAAWRKEWRGIHLPPSVFASDRSGRGVDDTTVDDVAKAAVKVVQQVVAQAEAAPREVPILEPPRVERVQLKTVEKTVSKPRTPLPKVPSQTKIHQQNVASSQQSTTPSSMFDFGTSPSIPLYPLLLAIVTYHLLNKLLRRIFSFQKRIRMKRKVDGILAQHKQFFLSQEELNQHIDYLSKRNEKKRAKDGNTGDQCGNGTGIHDRRDEGGDGGAGGGSGNGDAAGGYQRESAGSNGYLRSNSIISGGGGGTQVNGNSLAKDAHLNSTRITISESPKQLKGEKEELIQQRGLLHERDSSMCEKEVLMSEKKLFVKWMAEKDEEFQHALLVNKELKKKVERLASECVGARTTSKDLAEQLTQTKKDKDALIAALEARTSSHATSITNFKALLRESDAKVSKLTDDNYILKKVIERLEEENNEMELAIEEACMSEDKDLDIEGVDLEFQSRGSLDMESLTRDDDSFSGSEFKRREEKNALLRSEKETLEKAVSELQQMFDEAKLDVDRLMVEIDSSNGERQRVSNDLTQLKLEYNAVNEKYIAVHEKLDSLEQEKEKWPSMHDMETMATEESFESISTHCTIESLRLEKDELRKSLVEKEEAILILRRQKEELQASLDGKELAFETTIAENNTLQKSLEVTCNRFTALLEDKEFLQKSLRKERKAIADCVKSLESARVYATILITDLQTEVKKAHGSLPKVSEECLSESENSASSVDKGSDRRQMTKSASTLLKQLNEIKELKQQLVMTIQRKIWDVLVSTELVGVKQLNLGFATLTEQNVFLQNSEQLEDNATNSSTDPSEDSSEVEIIHQLLECAQTTRKGAKSSRLNSDLKKLMSSLECELNEVHGEEVVTARKLKTSKMRRLWKQRRAAAVAKN</sequence>
<feature type="compositionally biased region" description="Polar residues" evidence="2">
    <location>
        <begin position="227"/>
        <end position="248"/>
    </location>
</feature>
<feature type="region of interest" description="Disordered" evidence="2">
    <location>
        <begin position="836"/>
        <end position="860"/>
    </location>
</feature>